<feature type="signal peptide" evidence="1">
    <location>
        <begin position="1"/>
        <end position="22"/>
    </location>
</feature>
<reference evidence="3 4" key="1">
    <citation type="submission" date="2024-06" db="EMBL/GenBank/DDBJ databases">
        <title>Genomic Encyclopedia of Type Strains, Phase IV (KMG-IV): sequencing the most valuable type-strain genomes for metagenomic binning, comparative biology and taxonomic classification.</title>
        <authorList>
            <person name="Goeker M."/>
        </authorList>
    </citation>
    <scope>NUCLEOTIDE SEQUENCE [LARGE SCALE GENOMIC DNA]</scope>
    <source>
        <strain evidence="3 4">DSM 15349</strain>
    </source>
</reference>
<evidence type="ECO:0000313" key="3">
    <source>
        <dbReference type="EMBL" id="MET3643457.1"/>
    </source>
</evidence>
<protein>
    <recommendedName>
        <fullName evidence="2">DUF4300 domain-containing protein</fullName>
    </recommendedName>
</protein>
<name>A0ABV2JHR5_9STRE</name>
<accession>A0ABV2JHR5</accession>
<keyword evidence="4" id="KW-1185">Reference proteome</keyword>
<dbReference type="Pfam" id="PF14133">
    <property type="entry name" value="DUF4300"/>
    <property type="match status" value="1"/>
</dbReference>
<dbReference type="InterPro" id="IPR025389">
    <property type="entry name" value="DUF4300"/>
</dbReference>
<evidence type="ECO:0000256" key="1">
    <source>
        <dbReference type="SAM" id="SignalP"/>
    </source>
</evidence>
<evidence type="ECO:0000259" key="2">
    <source>
        <dbReference type="Pfam" id="PF14133"/>
    </source>
</evidence>
<dbReference type="Proteomes" id="UP001549055">
    <property type="component" value="Unassembled WGS sequence"/>
</dbReference>
<feature type="chain" id="PRO_5046318184" description="DUF4300 domain-containing protein" evidence="1">
    <location>
        <begin position="23"/>
        <end position="299"/>
    </location>
</feature>
<proteinExistence type="predicted"/>
<comment type="caution">
    <text evidence="3">The sequence shown here is derived from an EMBL/GenBank/DDBJ whole genome shotgun (WGS) entry which is preliminary data.</text>
</comment>
<sequence>MKPKYLLLVASCLLLTACASQKQSGDAVTPTSTQMAARKQVTKSINYSNLLDSQMQTEVKSVLEQAFPQENVTKFLEQVNFYNQHVPTDSLVQTGFGTSKELIPAYDVVAISEKWMAQFPDFPGYNCRLTSFGLLRGLITTKSTTGYDDSLLFIDKDAIQHAPASYQLTAEEASRFQTIFSAVATENVTDTHLHVKKVQAYWKKMGVTFETGQAKMISVWMHDQIDEKKTKLFIGHVGVLVPSETEFLFVEKISFEEPYQVLRFKSKKALVGYLLDKYDVDTTGGTRPFLMENDQPLEE</sequence>
<dbReference type="PROSITE" id="PS51257">
    <property type="entry name" value="PROKAR_LIPOPROTEIN"/>
    <property type="match status" value="1"/>
</dbReference>
<keyword evidence="1" id="KW-0732">Signal</keyword>
<evidence type="ECO:0000313" key="4">
    <source>
        <dbReference type="Proteomes" id="UP001549055"/>
    </source>
</evidence>
<organism evidence="3 4">
    <name type="scientific">Streptococcus gallinaceus</name>
    <dbReference type="NCBI Taxonomy" id="165758"/>
    <lineage>
        <taxon>Bacteria</taxon>
        <taxon>Bacillati</taxon>
        <taxon>Bacillota</taxon>
        <taxon>Bacilli</taxon>
        <taxon>Lactobacillales</taxon>
        <taxon>Streptococcaceae</taxon>
        <taxon>Streptococcus</taxon>
    </lineage>
</organism>
<feature type="domain" description="DUF4300" evidence="2">
    <location>
        <begin position="46"/>
        <end position="295"/>
    </location>
</feature>
<dbReference type="RefSeq" id="WP_354279477.1">
    <property type="nucleotide sequence ID" value="NZ_JBEPMK010000001.1"/>
</dbReference>
<dbReference type="EMBL" id="JBEPMK010000001">
    <property type="protein sequence ID" value="MET3643457.1"/>
    <property type="molecule type" value="Genomic_DNA"/>
</dbReference>
<gene>
    <name evidence="3" type="ORF">ABID27_000074</name>
</gene>